<feature type="domain" description="DUF5595" evidence="14">
    <location>
        <begin position="259"/>
        <end position="321"/>
    </location>
</feature>
<dbReference type="Pfam" id="PF18077">
    <property type="entry name" value="DUF5595"/>
    <property type="match status" value="1"/>
</dbReference>
<dbReference type="Gene3D" id="6.10.250.1950">
    <property type="match status" value="1"/>
</dbReference>
<dbReference type="GO" id="GO:0051315">
    <property type="term" value="P:attachment of mitotic spindle microtubules to kinetochore"/>
    <property type="evidence" value="ECO:0007669"/>
    <property type="project" value="UniProtKB-UniRule"/>
</dbReference>
<evidence type="ECO:0000313" key="15">
    <source>
        <dbReference type="EMBL" id="QLQ81970.1"/>
    </source>
</evidence>
<evidence type="ECO:0000313" key="16">
    <source>
        <dbReference type="Proteomes" id="UP000510647"/>
    </source>
</evidence>
<dbReference type="PANTHER" id="PTHR10643">
    <property type="entry name" value="KINETOCHORE PROTEIN NDC80"/>
    <property type="match status" value="1"/>
</dbReference>
<evidence type="ECO:0000256" key="3">
    <source>
        <dbReference type="ARBA" id="ARBA00022618"/>
    </source>
</evidence>
<keyword evidence="9 10" id="KW-0137">Centromere</keyword>
<evidence type="ECO:0000256" key="5">
    <source>
        <dbReference type="ARBA" id="ARBA00022838"/>
    </source>
</evidence>
<keyword evidence="4 10" id="KW-0498">Mitosis</keyword>
<comment type="subunit">
    <text evidence="10">Component of the NDC80 complex.</text>
</comment>
<feature type="coiled-coil region" evidence="11">
    <location>
        <begin position="512"/>
        <end position="617"/>
    </location>
</feature>
<comment type="subcellular location">
    <subcellularLocation>
        <location evidence="10">Chromosome</location>
        <location evidence="10">Centromere</location>
        <location evidence="10">Kinetochore</location>
    </subcellularLocation>
    <subcellularLocation>
        <location evidence="10">Nucleus</location>
    </subcellularLocation>
</comment>
<dbReference type="InterPro" id="IPR040967">
    <property type="entry name" value="DUF5595"/>
</dbReference>
<dbReference type="GO" id="GO:0031262">
    <property type="term" value="C:Ndc80 complex"/>
    <property type="evidence" value="ECO:0007669"/>
    <property type="project" value="UniProtKB-UniRule"/>
</dbReference>
<dbReference type="InterPro" id="IPR038273">
    <property type="entry name" value="Ndc80_sf"/>
</dbReference>
<dbReference type="AlphaFoldDB" id="A0A7H9HX70"/>
<name>A0A7H9HX70_9SACH</name>
<dbReference type="FunFam" id="1.10.418.30:FF:000001">
    <property type="entry name" value="Probable kinetochore protein ndc80"/>
    <property type="match status" value="1"/>
</dbReference>
<organism evidence="15 16">
    <name type="scientific">Torulaspora globosa</name>
    <dbReference type="NCBI Taxonomy" id="48254"/>
    <lineage>
        <taxon>Eukaryota</taxon>
        <taxon>Fungi</taxon>
        <taxon>Dikarya</taxon>
        <taxon>Ascomycota</taxon>
        <taxon>Saccharomycotina</taxon>
        <taxon>Saccharomycetes</taxon>
        <taxon>Saccharomycetales</taxon>
        <taxon>Saccharomycetaceae</taxon>
        <taxon>Torulaspora</taxon>
    </lineage>
</organism>
<evidence type="ECO:0000259" key="13">
    <source>
        <dbReference type="Pfam" id="PF03801"/>
    </source>
</evidence>
<dbReference type="Proteomes" id="UP000510647">
    <property type="component" value="Chromosome 7"/>
</dbReference>
<sequence>MDQSTNGTRSNVLDNLNPQKFTSQIPVPSQDRRRNTTNVGLTDMINKSIERNSVPNAKKRRTVAGEEESFVNSRLSQRYSHTNNNNTSFLNNTGTSVSKNGSSTRDPRPLRDKNFQNAIQQEIFDYLSENKFDIEMSHPISLKFLKLPTQKGFSLIFKWLYLRLDPGYGFTRSIEHEVYQILKNLQYPYLETINKSQISAVGGTSWPRFLGMLHWLVQLNLKLDASLNELDHNIMNENTQEMTILNHPLTTLDEQDQKQEKYELMVEKLFIDYVMESYKSFLRLEDNYEPYMKELEAGFMKFIHIIGTDIDRMGSKNGEILIKCQEMAKRSKDLSIATQKCKALKNDLAKFQNYVNSLEHKSHEWPKKLERMKVESQNKRQEISNLENEVKNLQECLKTKGISIELIDERSSKREQIVQDLDVINNNLDKLAAALKSDKLGRDNVMKNMMDAIRQYNSAIENLLGLRAKLGDNLDVSYFKVNISEDGLLDKTDAIAYEDLMPSSHSIKNNERQALLNLYEIIQANIEKCQKENASIEAELTDLQSEIHEKTNLIEQRELLLSEAKSTYELKMQESESDLLSQKIEIEKLEKKISDFNRMAEEKISDAEQLVQATRLKHEELLLDLNRRKALLHAQIIEIIEYASNFKINIQTALEKTENRITQELELL</sequence>
<keyword evidence="6 11" id="KW-0175">Coiled coil</keyword>
<evidence type="ECO:0000256" key="1">
    <source>
        <dbReference type="ARBA" id="ARBA00007050"/>
    </source>
</evidence>
<dbReference type="PANTHER" id="PTHR10643:SF2">
    <property type="entry name" value="KINETOCHORE PROTEIN NDC80 HOMOLOG"/>
    <property type="match status" value="1"/>
</dbReference>
<evidence type="ECO:0000256" key="10">
    <source>
        <dbReference type="RuleBase" id="RU368072"/>
    </source>
</evidence>
<evidence type="ECO:0000256" key="9">
    <source>
        <dbReference type="ARBA" id="ARBA00023328"/>
    </source>
</evidence>
<feature type="coiled-coil region" evidence="11">
    <location>
        <begin position="341"/>
        <end position="396"/>
    </location>
</feature>
<evidence type="ECO:0000256" key="7">
    <source>
        <dbReference type="ARBA" id="ARBA00023242"/>
    </source>
</evidence>
<dbReference type="EMBL" id="CP059273">
    <property type="protein sequence ID" value="QLQ81970.1"/>
    <property type="molecule type" value="Genomic_DNA"/>
</dbReference>
<dbReference type="Pfam" id="PF03801">
    <property type="entry name" value="Ndc80_HEC"/>
    <property type="match status" value="1"/>
</dbReference>
<comment type="similarity">
    <text evidence="1 10">Belongs to the NDC80/HEC1 family.</text>
</comment>
<evidence type="ECO:0000259" key="14">
    <source>
        <dbReference type="Pfam" id="PF18077"/>
    </source>
</evidence>
<accession>A0A7H9HX70</accession>
<dbReference type="InterPro" id="IPR055260">
    <property type="entry name" value="Ndc80_CH"/>
</dbReference>
<keyword evidence="3 10" id="KW-0132">Cell division</keyword>
<feature type="domain" description="Kinetochore protein Ndc80 CH" evidence="13">
    <location>
        <begin position="80"/>
        <end position="221"/>
    </location>
</feature>
<evidence type="ECO:0000256" key="2">
    <source>
        <dbReference type="ARBA" id="ARBA00022454"/>
    </source>
</evidence>
<protein>
    <recommendedName>
        <fullName evidence="10">Kinetochore protein NDC80</fullName>
    </recommendedName>
</protein>
<comment type="function">
    <text evidence="10">Acts as a component of the essential kinetochore-associated NDC80 complex, which is required for chromosome segregation and spindle checkpoint activity.</text>
</comment>
<evidence type="ECO:0000256" key="4">
    <source>
        <dbReference type="ARBA" id="ARBA00022776"/>
    </source>
</evidence>
<dbReference type="InterPro" id="IPR005550">
    <property type="entry name" value="Kinetochore_Ndc80"/>
</dbReference>
<reference evidence="15 16" key="1">
    <citation type="submission" date="2020-06" db="EMBL/GenBank/DDBJ databases">
        <title>The yeast mating-type switching endonuclease HO is a domesticated member of an unorthodox homing genetic element family.</title>
        <authorList>
            <person name="Coughlan A.Y."/>
            <person name="Lombardi L."/>
            <person name="Braun-Galleani S."/>
            <person name="Martos A.R."/>
            <person name="Galeote V."/>
            <person name="Bigey F."/>
            <person name="Dequin S."/>
            <person name="Byrne K.P."/>
            <person name="Wolfe K.H."/>
        </authorList>
    </citation>
    <scope>NUCLEOTIDE SEQUENCE [LARGE SCALE GENOMIC DNA]</scope>
    <source>
        <strain evidence="15 16">CBS2947</strain>
    </source>
</reference>
<keyword evidence="2 10" id="KW-0158">Chromosome</keyword>
<evidence type="ECO:0000256" key="11">
    <source>
        <dbReference type="SAM" id="Coils"/>
    </source>
</evidence>
<evidence type="ECO:0000256" key="6">
    <source>
        <dbReference type="ARBA" id="ARBA00023054"/>
    </source>
</evidence>
<gene>
    <name evidence="15" type="ORF">HG537_0G02240</name>
</gene>
<dbReference type="OrthoDB" id="7459479at2759"/>
<keyword evidence="8 10" id="KW-0131">Cell cycle</keyword>
<dbReference type="GO" id="GO:0005634">
    <property type="term" value="C:nucleus"/>
    <property type="evidence" value="ECO:0007669"/>
    <property type="project" value="UniProtKB-SubCell"/>
</dbReference>
<evidence type="ECO:0000256" key="8">
    <source>
        <dbReference type="ARBA" id="ARBA00023306"/>
    </source>
</evidence>
<feature type="compositionally biased region" description="Low complexity" evidence="12">
    <location>
        <begin position="82"/>
        <end position="95"/>
    </location>
</feature>
<proteinExistence type="inferred from homology"/>
<feature type="region of interest" description="Disordered" evidence="12">
    <location>
        <begin position="78"/>
        <end position="111"/>
    </location>
</feature>
<keyword evidence="7 10" id="KW-0539">Nucleus</keyword>
<keyword evidence="16" id="KW-1185">Reference proteome</keyword>
<feature type="region of interest" description="Disordered" evidence="12">
    <location>
        <begin position="1"/>
        <end position="40"/>
    </location>
</feature>
<dbReference type="Gene3D" id="1.10.418.30">
    <property type="entry name" value="Ncd80 complex, Ncd80 subunit"/>
    <property type="match status" value="1"/>
</dbReference>
<keyword evidence="5 10" id="KW-0995">Kinetochore</keyword>
<evidence type="ECO:0000256" key="12">
    <source>
        <dbReference type="SAM" id="MobiDB-lite"/>
    </source>
</evidence>
<feature type="compositionally biased region" description="Polar residues" evidence="12">
    <location>
        <begin position="1"/>
        <end position="27"/>
    </location>
</feature>
<dbReference type="GO" id="GO:0051301">
    <property type="term" value="P:cell division"/>
    <property type="evidence" value="ECO:0007669"/>
    <property type="project" value="UniProtKB-UniRule"/>
</dbReference>